<evidence type="ECO:0000256" key="1">
    <source>
        <dbReference type="ARBA" id="ARBA00022729"/>
    </source>
</evidence>
<evidence type="ECO:0000313" key="3">
    <source>
        <dbReference type="EMBL" id="GAA4763476.1"/>
    </source>
</evidence>
<protein>
    <recommendedName>
        <fullName evidence="2">Secretion system C-terminal sorting domain-containing protein</fullName>
    </recommendedName>
</protein>
<dbReference type="EMBL" id="BAABIP010000007">
    <property type="protein sequence ID" value="GAA4763476.1"/>
    <property type="molecule type" value="Genomic_DNA"/>
</dbReference>
<keyword evidence="1" id="KW-0732">Signal</keyword>
<dbReference type="InterPro" id="IPR026444">
    <property type="entry name" value="Secre_tail"/>
</dbReference>
<dbReference type="InterPro" id="IPR014755">
    <property type="entry name" value="Cu-Rt/internalin_Ig-like"/>
</dbReference>
<organism evidence="3 4">
    <name type="scientific">Flavobacterium hankyongi</name>
    <dbReference type="NCBI Taxonomy" id="1176532"/>
    <lineage>
        <taxon>Bacteria</taxon>
        <taxon>Pseudomonadati</taxon>
        <taxon>Bacteroidota</taxon>
        <taxon>Flavobacteriia</taxon>
        <taxon>Flavobacteriales</taxon>
        <taxon>Flavobacteriaceae</taxon>
        <taxon>Flavobacterium</taxon>
    </lineage>
</organism>
<dbReference type="RefSeq" id="WP_264543724.1">
    <property type="nucleotide sequence ID" value="NZ_BAABIP010000007.1"/>
</dbReference>
<dbReference type="Gene3D" id="2.60.40.1220">
    <property type="match status" value="1"/>
</dbReference>
<dbReference type="Gene3D" id="3.40.390.10">
    <property type="entry name" value="Collagenase (Catalytic Domain)"/>
    <property type="match status" value="1"/>
</dbReference>
<dbReference type="Proteomes" id="UP001500141">
    <property type="component" value="Unassembled WGS sequence"/>
</dbReference>
<comment type="caution">
    <text evidence="3">The sequence shown here is derived from an EMBL/GenBank/DDBJ whole genome shotgun (WGS) entry which is preliminary data.</text>
</comment>
<name>A0ABP8ZRP4_9FLAO</name>
<keyword evidence="4" id="KW-1185">Reference proteome</keyword>
<feature type="domain" description="Secretion system C-terminal sorting" evidence="2">
    <location>
        <begin position="1000"/>
        <end position="1073"/>
    </location>
</feature>
<sequence>MTLVITWIGSSQVNPIDDLKTTPNGYFDTVLDRFGKQYLIKDLEAGKNAITNDGFSKTTSISCDSGIFQLYFETGSGMENTADASNNARRDVVCRVFQDLSNFINTPLKNTNTKVKIWIRNAANTDMPSNALGMATSFYVAPNNAAANFGGIIDGEIYKTIQGGKDSYINTAAPLINSSGIYYHGMVVLNFNNINWNTDLETNAGKGQYDLYSVVLHEVTHALGFNSLLKPDGTSALGSGYQYYSRYDSFLKNNANTQFLLTNTGACSSMYNYNFNSALATSILQPNTSNCVANTTTCSNALKFVGSTTVPIYTPNCFEQGSSYSHFEDMCIASPNTGNDTYFVMSNATKTNSTKRFLKPEERSSLLDIGYSLNTIYGDFDVFGSFKDYGGASVTGLDIEGINDGITSLSAYAFIGNTGSNISISGILANDYNAVSFECVQDVFDNTATISVTSGTINFSSTVPGLHLLRYVPLNTAGKKGNITYIYVYVNQPNSCGVPNACDLVINGDFEQHNGLPTSSSKLNGIVCGWNAIHTQQSSEYYHSASTLNLPNLKVPCNGNGFETDNHNQNAYVGMFIANNGGYPFNESIRTKLNQPLQQNTSYQLSFDISLTEKFSGTANKCQAYLSKDLIIPSGYSYMPITNPNMLFTSSNYNTTTNGWEHVVFNFTTDNIAGEQYLYIGGGLSGIIPDSFITPTSVHNGQCNVDYFGWAAPYYYLDNVSLIPLNGANFDLPATICNTVTIPNLTNYLTATPTNGIFTGNGIINTNGVYSFNATTAGVGTHTITYTYTNSSGCSVSISDSIQVVNTNTVVPTFAQIGPICAGSATQPLPTTSTNFITGSWSQQNLNTNATTTYTFTPNSGQCASSTLTTMTVTVLSATDPNCINQTSCNCLNTIIYTVHPQLDNVFLIKLTNSNSICTSLTIRNTWTIGNGSPFTTNGYTTVGYTATGELPFTVTTEALDANGNVLCARTYTYGGGSSSSKNNTLNLDNKLSNDTDINIYPNPSNGLFAIQINQFKGVANLEVVDLNGRVVYSQKDVDFSTEKSVNLSELQAGIYIVKIKGTVLNLTKKIIIN</sequence>
<evidence type="ECO:0000259" key="2">
    <source>
        <dbReference type="Pfam" id="PF18962"/>
    </source>
</evidence>
<proteinExistence type="predicted"/>
<dbReference type="NCBIfam" id="TIGR04183">
    <property type="entry name" value="Por_Secre_tail"/>
    <property type="match status" value="1"/>
</dbReference>
<dbReference type="Pfam" id="PF18962">
    <property type="entry name" value="Por_Secre_tail"/>
    <property type="match status" value="1"/>
</dbReference>
<dbReference type="Gene3D" id="2.60.120.260">
    <property type="entry name" value="Galactose-binding domain-like"/>
    <property type="match status" value="1"/>
</dbReference>
<dbReference type="InterPro" id="IPR024079">
    <property type="entry name" value="MetalloPept_cat_dom_sf"/>
</dbReference>
<accession>A0ABP8ZRP4</accession>
<gene>
    <name evidence="3" type="ORF">GCM10023230_11170</name>
</gene>
<reference evidence="4" key="1">
    <citation type="journal article" date="2019" name="Int. J. Syst. Evol. Microbiol.">
        <title>The Global Catalogue of Microorganisms (GCM) 10K type strain sequencing project: providing services to taxonomists for standard genome sequencing and annotation.</title>
        <authorList>
            <consortium name="The Broad Institute Genomics Platform"/>
            <consortium name="The Broad Institute Genome Sequencing Center for Infectious Disease"/>
            <person name="Wu L."/>
            <person name="Ma J."/>
        </authorList>
    </citation>
    <scope>NUCLEOTIDE SEQUENCE [LARGE SCALE GENOMIC DNA]</scope>
    <source>
        <strain evidence="4">JCM 18198</strain>
    </source>
</reference>
<evidence type="ECO:0000313" key="4">
    <source>
        <dbReference type="Proteomes" id="UP001500141"/>
    </source>
</evidence>